<feature type="compositionally biased region" description="Basic and acidic residues" evidence="1">
    <location>
        <begin position="506"/>
        <end position="521"/>
    </location>
</feature>
<gene>
    <name evidence="2" type="ORF">CONLIGDRAFT_690756</name>
</gene>
<feature type="compositionally biased region" description="Basic and acidic residues" evidence="1">
    <location>
        <begin position="529"/>
        <end position="543"/>
    </location>
</feature>
<sequence length="891" mass="96630">MAPTATSEPPSIPPRPSRSQEKDAGPKVPPRPINRRIDRSVSPNPARFAPSPLNEGLYAPKSPTLQHLTPGGYSSGNHKRQQSVEIPSNAGEEGREYESLAEQMSSAYSDMSSSPEQTRTVGDDVKIHAPKPSLPAQSAKQRVMTVTRTDSDKAASFGIGKPSSDDHTPSSNRSLKKKASTISQLSTTESHGDDEHGIPEIGQQVPMFPNAGDVQAPSPAPGSSGFIETKDKNHKRRTSSRGNLPPGSYGLHGHGLQPLDKLEKQYFQKHPDLLKREHTPLYYDRPNDFSMSSDDLNKIVRETASHGAGIAVKNYAGTPSDQIGWQAIEESTSRVTSPRPEGNVIHVDDPGRRRSVMFSDEETPAEEEDEPVYTAPILAEDEILKGATSDTGPAVEPRRGSAFDEESAFGHPSSRPTSRPGSLYKVESHEHQSTPLEDVEEYEPLFPEEEGKEAAKKPAPESKLRPQNHKQRFPSRDIWEDAPDSVHYTVEVSTPDIPEEKEAEQEDKSVTSRIPVPRDGETPAQAFARHQEELAEQEARKNGPDTFLKNGRNKPSWAQHQLASDTARPSIGQRFPSRDVWEDTPDSHMLETTVSTPQQDRELESPAAETSKPLVPERPRPVRKPTDPSAADKPSVPDRPKPKSASADDTAAPATRQPSLPDRPKPQVPARPVKASPTSGGLEPAEAAAPPKQKPAVPLKSVGSKIAALQGSFLNDLNKKLGLGPQAPKKEEPAAEEEEKAVEDKAPLADARKSRARGPQRRAPAAKSPAPSAEEGKFSLGFAVPSTIFEIDPEEDDTVKLGHADAVAAPAEVETRKEKDEQPQEAAPSGASAPEEKPVIATEEDKASEPSEPVKEETKSLVNNSAGETILAEDIKVDEDKQEVQPTGTEE</sequence>
<dbReference type="EMBL" id="KV875102">
    <property type="protein sequence ID" value="OIW25018.1"/>
    <property type="molecule type" value="Genomic_DNA"/>
</dbReference>
<feature type="compositionally biased region" description="Low complexity" evidence="1">
    <location>
        <begin position="643"/>
        <end position="655"/>
    </location>
</feature>
<evidence type="ECO:0008006" key="4">
    <source>
        <dbReference type="Google" id="ProtNLM"/>
    </source>
</evidence>
<dbReference type="InParanoid" id="A0A1J7JBS7"/>
<feature type="region of interest" description="Disordered" evidence="1">
    <location>
        <begin position="1"/>
        <end position="257"/>
    </location>
</feature>
<feature type="compositionally biased region" description="Basic and acidic residues" evidence="1">
    <location>
        <begin position="742"/>
        <end position="753"/>
    </location>
</feature>
<keyword evidence="3" id="KW-1185">Reference proteome</keyword>
<evidence type="ECO:0000256" key="1">
    <source>
        <dbReference type="SAM" id="MobiDB-lite"/>
    </source>
</evidence>
<feature type="compositionally biased region" description="Basic and acidic residues" evidence="1">
    <location>
        <begin position="834"/>
        <end position="859"/>
    </location>
</feature>
<feature type="compositionally biased region" description="Basic and acidic residues" evidence="1">
    <location>
        <begin position="813"/>
        <end position="822"/>
    </location>
</feature>
<feature type="compositionally biased region" description="Basic and acidic residues" evidence="1">
    <location>
        <begin position="615"/>
        <end position="626"/>
    </location>
</feature>
<feature type="compositionally biased region" description="Basic and acidic residues" evidence="1">
    <location>
        <begin position="576"/>
        <end position="589"/>
    </location>
</feature>
<dbReference type="STRING" id="1408157.A0A1J7JBS7"/>
<protein>
    <recommendedName>
        <fullName evidence="4">Altered inheritance of mitochondria protein 21</fullName>
    </recommendedName>
</protein>
<feature type="compositionally biased region" description="Polar residues" evidence="1">
    <location>
        <begin position="180"/>
        <end position="189"/>
    </location>
</feature>
<dbReference type="AlphaFoldDB" id="A0A1J7JBS7"/>
<dbReference type="InterPro" id="IPR021582">
    <property type="entry name" value="Aim21"/>
</dbReference>
<feature type="compositionally biased region" description="Basic and acidic residues" evidence="1">
    <location>
        <begin position="452"/>
        <end position="464"/>
    </location>
</feature>
<feature type="compositionally biased region" description="Basic and acidic residues" evidence="1">
    <location>
        <begin position="873"/>
        <end position="883"/>
    </location>
</feature>
<feature type="compositionally biased region" description="Low complexity" evidence="1">
    <location>
        <begin position="683"/>
        <end position="698"/>
    </location>
</feature>
<organism evidence="2 3">
    <name type="scientific">Coniochaeta ligniaria NRRL 30616</name>
    <dbReference type="NCBI Taxonomy" id="1408157"/>
    <lineage>
        <taxon>Eukaryota</taxon>
        <taxon>Fungi</taxon>
        <taxon>Dikarya</taxon>
        <taxon>Ascomycota</taxon>
        <taxon>Pezizomycotina</taxon>
        <taxon>Sordariomycetes</taxon>
        <taxon>Sordariomycetidae</taxon>
        <taxon>Coniochaetales</taxon>
        <taxon>Coniochaetaceae</taxon>
        <taxon>Coniochaeta</taxon>
    </lineage>
</organism>
<proteinExistence type="predicted"/>
<feature type="compositionally biased region" description="Low complexity" evidence="1">
    <location>
        <begin position="761"/>
        <end position="773"/>
    </location>
</feature>
<reference evidence="2 3" key="1">
    <citation type="submission" date="2016-10" db="EMBL/GenBank/DDBJ databases">
        <title>Draft genome sequence of Coniochaeta ligniaria NRRL30616, a lignocellulolytic fungus for bioabatement of inhibitors in plant biomass hydrolysates.</title>
        <authorList>
            <consortium name="DOE Joint Genome Institute"/>
            <person name="Jimenez D.J."/>
            <person name="Hector R.E."/>
            <person name="Riley R."/>
            <person name="Sun H."/>
            <person name="Grigoriev I.V."/>
            <person name="Van Elsas J.D."/>
            <person name="Nichols N.N."/>
        </authorList>
    </citation>
    <scope>NUCLEOTIDE SEQUENCE [LARGE SCALE GENOMIC DNA]</scope>
    <source>
        <strain evidence="2 3">NRRL 30616</strain>
    </source>
</reference>
<feature type="region of interest" description="Disordered" evidence="1">
    <location>
        <begin position="331"/>
        <end position="701"/>
    </location>
</feature>
<feature type="compositionally biased region" description="Polar residues" evidence="1">
    <location>
        <begin position="135"/>
        <end position="148"/>
    </location>
</feature>
<feature type="region of interest" description="Disordered" evidence="1">
    <location>
        <begin position="717"/>
        <end position="891"/>
    </location>
</feature>
<feature type="compositionally biased region" description="Acidic residues" evidence="1">
    <location>
        <begin position="359"/>
        <end position="371"/>
    </location>
</feature>
<feature type="compositionally biased region" description="Low complexity" evidence="1">
    <location>
        <begin position="824"/>
        <end position="833"/>
    </location>
</feature>
<dbReference type="Proteomes" id="UP000182658">
    <property type="component" value="Unassembled WGS sequence"/>
</dbReference>
<evidence type="ECO:0000313" key="3">
    <source>
        <dbReference type="Proteomes" id="UP000182658"/>
    </source>
</evidence>
<evidence type="ECO:0000313" key="2">
    <source>
        <dbReference type="EMBL" id="OIW25018.1"/>
    </source>
</evidence>
<name>A0A1J7JBS7_9PEZI</name>
<dbReference type="Pfam" id="PF11489">
    <property type="entry name" value="Aim21"/>
    <property type="match status" value="1"/>
</dbReference>
<feature type="compositionally biased region" description="Low complexity" evidence="1">
    <location>
        <begin position="105"/>
        <end position="114"/>
    </location>
</feature>
<feature type="compositionally biased region" description="Acidic residues" evidence="1">
    <location>
        <begin position="437"/>
        <end position="451"/>
    </location>
</feature>
<dbReference type="OrthoDB" id="5386574at2759"/>
<accession>A0A1J7JBS7</accession>